<evidence type="ECO:0000313" key="1">
    <source>
        <dbReference type="EMBL" id="CAF1119478.1"/>
    </source>
</evidence>
<protein>
    <submittedName>
        <fullName evidence="1">Uncharacterized protein</fullName>
    </submittedName>
</protein>
<dbReference type="EMBL" id="CAJNOQ010006001">
    <property type="protein sequence ID" value="CAF1119478.1"/>
    <property type="molecule type" value="Genomic_DNA"/>
</dbReference>
<gene>
    <name evidence="1" type="ORF">GPM918_LOCUS19618</name>
    <name evidence="2" type="ORF">SRO942_LOCUS19615</name>
</gene>
<organism evidence="1 3">
    <name type="scientific">Didymodactylos carnosus</name>
    <dbReference type="NCBI Taxonomy" id="1234261"/>
    <lineage>
        <taxon>Eukaryota</taxon>
        <taxon>Metazoa</taxon>
        <taxon>Spiralia</taxon>
        <taxon>Gnathifera</taxon>
        <taxon>Rotifera</taxon>
        <taxon>Eurotatoria</taxon>
        <taxon>Bdelloidea</taxon>
        <taxon>Philodinida</taxon>
        <taxon>Philodinidae</taxon>
        <taxon>Didymodactylos</taxon>
    </lineage>
</organism>
<dbReference type="Proteomes" id="UP000681722">
    <property type="component" value="Unassembled WGS sequence"/>
</dbReference>
<name>A0A814QGV1_9BILA</name>
<comment type="caution">
    <text evidence="1">The sequence shown here is derived from an EMBL/GenBank/DDBJ whole genome shotgun (WGS) entry which is preliminary data.</text>
</comment>
<sequence length="99" mass="11765">SINVSACPLCEDGPNCNKNLKKSEEHCKSFRHCKRACDYRGNCIYFNDTNHLTKYEQPFNQPCSFTPYSCKKYIKFLQYNKRSLNEETHKVMHKKLKIH</sequence>
<proteinExistence type="predicted"/>
<reference evidence="1" key="1">
    <citation type="submission" date="2021-02" db="EMBL/GenBank/DDBJ databases">
        <authorList>
            <person name="Nowell W R."/>
        </authorList>
    </citation>
    <scope>NUCLEOTIDE SEQUENCE</scope>
</reference>
<dbReference type="EMBL" id="CAJOBC010006001">
    <property type="protein sequence ID" value="CAF3883122.1"/>
    <property type="molecule type" value="Genomic_DNA"/>
</dbReference>
<evidence type="ECO:0000313" key="2">
    <source>
        <dbReference type="EMBL" id="CAF3883122.1"/>
    </source>
</evidence>
<dbReference type="Proteomes" id="UP000663829">
    <property type="component" value="Unassembled WGS sequence"/>
</dbReference>
<dbReference type="OrthoDB" id="10516953at2759"/>
<keyword evidence="3" id="KW-1185">Reference proteome</keyword>
<accession>A0A814QGV1</accession>
<evidence type="ECO:0000313" key="3">
    <source>
        <dbReference type="Proteomes" id="UP000663829"/>
    </source>
</evidence>
<feature type="non-terminal residue" evidence="1">
    <location>
        <position position="1"/>
    </location>
</feature>
<dbReference type="AlphaFoldDB" id="A0A814QGV1"/>